<evidence type="ECO:0000313" key="5">
    <source>
        <dbReference type="Proteomes" id="UP001324993"/>
    </source>
</evidence>
<dbReference type="PANTHER" id="PTHR45339:SF3">
    <property type="entry name" value="HISTIDINE KINASE"/>
    <property type="match status" value="1"/>
</dbReference>
<dbReference type="InterPro" id="IPR011006">
    <property type="entry name" value="CheY-like_superfamily"/>
</dbReference>
<organism evidence="4 5">
    <name type="scientific">Coraliomargarita algicola</name>
    <dbReference type="NCBI Taxonomy" id="3092156"/>
    <lineage>
        <taxon>Bacteria</taxon>
        <taxon>Pseudomonadati</taxon>
        <taxon>Verrucomicrobiota</taxon>
        <taxon>Opitutia</taxon>
        <taxon>Puniceicoccales</taxon>
        <taxon>Coraliomargaritaceae</taxon>
        <taxon>Coraliomargarita</taxon>
    </lineage>
</organism>
<dbReference type="Proteomes" id="UP001324993">
    <property type="component" value="Chromosome"/>
</dbReference>
<evidence type="ECO:0000313" key="4">
    <source>
        <dbReference type="EMBL" id="WPJ93976.1"/>
    </source>
</evidence>
<dbReference type="PROSITE" id="PS50110">
    <property type="entry name" value="RESPONSE_REGULATORY"/>
    <property type="match status" value="1"/>
</dbReference>
<dbReference type="PANTHER" id="PTHR45339">
    <property type="entry name" value="HYBRID SIGNAL TRANSDUCTION HISTIDINE KINASE J"/>
    <property type="match status" value="1"/>
</dbReference>
<keyword evidence="1 2" id="KW-0597">Phosphoprotein</keyword>
<dbReference type="SMART" id="SM00448">
    <property type="entry name" value="REC"/>
    <property type="match status" value="1"/>
</dbReference>
<protein>
    <submittedName>
        <fullName evidence="4">Response regulator</fullName>
    </submittedName>
</protein>
<dbReference type="EMBL" id="CP138858">
    <property type="protein sequence ID" value="WPJ93976.1"/>
    <property type="molecule type" value="Genomic_DNA"/>
</dbReference>
<feature type="modified residue" description="4-aspartylphosphate" evidence="2">
    <location>
        <position position="55"/>
    </location>
</feature>
<gene>
    <name evidence="4" type="ORF">SH580_11060</name>
</gene>
<dbReference type="SUPFAM" id="SSF52172">
    <property type="entry name" value="CheY-like"/>
    <property type="match status" value="1"/>
</dbReference>
<dbReference type="Gene3D" id="3.40.50.2300">
    <property type="match status" value="1"/>
</dbReference>
<dbReference type="InterPro" id="IPR001789">
    <property type="entry name" value="Sig_transdc_resp-reg_receiver"/>
</dbReference>
<evidence type="ECO:0000259" key="3">
    <source>
        <dbReference type="PROSITE" id="PS50110"/>
    </source>
</evidence>
<dbReference type="RefSeq" id="WP_319830942.1">
    <property type="nucleotide sequence ID" value="NZ_CP138858.1"/>
</dbReference>
<reference evidence="4 5" key="1">
    <citation type="submission" date="2023-11" db="EMBL/GenBank/DDBJ databases">
        <title>Coraliomargarita sp. nov., isolated from marine algae.</title>
        <authorList>
            <person name="Lee J.K."/>
            <person name="Baek J.H."/>
            <person name="Kim J.M."/>
            <person name="Choi D.G."/>
            <person name="Jeon C.O."/>
        </authorList>
    </citation>
    <scope>NUCLEOTIDE SEQUENCE [LARGE SCALE GENOMIC DNA]</scope>
    <source>
        <strain evidence="4 5">J2-16</strain>
    </source>
</reference>
<keyword evidence="5" id="KW-1185">Reference proteome</keyword>
<evidence type="ECO:0000256" key="2">
    <source>
        <dbReference type="PROSITE-ProRule" id="PRU00169"/>
    </source>
</evidence>
<feature type="domain" description="Response regulatory" evidence="3">
    <location>
        <begin position="6"/>
        <end position="122"/>
    </location>
</feature>
<accession>A0ABZ0RF07</accession>
<name>A0ABZ0RF07_9BACT</name>
<evidence type="ECO:0000256" key="1">
    <source>
        <dbReference type="ARBA" id="ARBA00022553"/>
    </source>
</evidence>
<sequence length="123" mass="13828">MITKCTVLIVEDNDALREMFRRRLIRRGYQVELAADGEEGLVKAAEDSPDLILLDMSLPGKNGWTIASELKSEAQTKKIPIIAITAHAMRGDRERALQVGCDDYVSKPINFHNLFAAMDRLQQ</sequence>
<dbReference type="Pfam" id="PF00072">
    <property type="entry name" value="Response_reg"/>
    <property type="match status" value="1"/>
</dbReference>
<proteinExistence type="predicted"/>